<dbReference type="GO" id="GO:0003910">
    <property type="term" value="F:DNA ligase (ATP) activity"/>
    <property type="evidence" value="ECO:0007669"/>
    <property type="project" value="UniProtKB-EC"/>
</dbReference>
<proteinExistence type="inferred from homology"/>
<evidence type="ECO:0000313" key="7">
    <source>
        <dbReference type="Proteomes" id="UP000184245"/>
    </source>
</evidence>
<dbReference type="Pfam" id="PF04679">
    <property type="entry name" value="DNA_ligase_A_C"/>
    <property type="match status" value="1"/>
</dbReference>
<dbReference type="OrthoDB" id="9802472at2"/>
<organism evidence="6 7">
    <name type="scientific">Lactonifactor longoviformis DSM 17459</name>
    <dbReference type="NCBI Taxonomy" id="1122155"/>
    <lineage>
        <taxon>Bacteria</taxon>
        <taxon>Bacillati</taxon>
        <taxon>Bacillota</taxon>
        <taxon>Clostridia</taxon>
        <taxon>Eubacteriales</taxon>
        <taxon>Clostridiaceae</taxon>
        <taxon>Lactonifactor</taxon>
    </lineage>
</organism>
<name>A0A1M5CYH2_9CLOT</name>
<dbReference type="InterPro" id="IPR012340">
    <property type="entry name" value="NA-bd_OB-fold"/>
</dbReference>
<dbReference type="InterPro" id="IPR016059">
    <property type="entry name" value="DNA_ligase_ATP-dep_CS"/>
</dbReference>
<dbReference type="RefSeq" id="WP_072854849.1">
    <property type="nucleotide sequence ID" value="NZ_FQVI01000049.1"/>
</dbReference>
<comment type="catalytic activity">
    <reaction evidence="4">
        <text>ATP + (deoxyribonucleotide)n-3'-hydroxyl + 5'-phospho-(deoxyribonucleotide)m = (deoxyribonucleotide)n+m + AMP + diphosphate.</text>
        <dbReference type="EC" id="6.5.1.1"/>
    </reaction>
</comment>
<dbReference type="GO" id="GO:0005524">
    <property type="term" value="F:ATP binding"/>
    <property type="evidence" value="ECO:0007669"/>
    <property type="project" value="InterPro"/>
</dbReference>
<evidence type="ECO:0000259" key="5">
    <source>
        <dbReference type="PROSITE" id="PS50160"/>
    </source>
</evidence>
<dbReference type="EC" id="6.5.1.1" evidence="2"/>
<dbReference type="InterPro" id="IPR050191">
    <property type="entry name" value="ATP-dep_DNA_ligase"/>
</dbReference>
<dbReference type="InterPro" id="IPR012310">
    <property type="entry name" value="DNA_ligase_ATP-dep_cent"/>
</dbReference>
<dbReference type="Gene3D" id="3.30.1490.70">
    <property type="match status" value="1"/>
</dbReference>
<keyword evidence="3" id="KW-0436">Ligase</keyword>
<dbReference type="CDD" id="cd07906">
    <property type="entry name" value="Adenylation_DNA_ligase_LigD_LigC"/>
    <property type="match status" value="1"/>
</dbReference>
<dbReference type="SUPFAM" id="SSF50249">
    <property type="entry name" value="Nucleic acid-binding proteins"/>
    <property type="match status" value="1"/>
</dbReference>
<dbReference type="PANTHER" id="PTHR45674:SF4">
    <property type="entry name" value="DNA LIGASE 1"/>
    <property type="match status" value="1"/>
</dbReference>
<comment type="similarity">
    <text evidence="1">Belongs to the ATP-dependent DNA ligase family.</text>
</comment>
<dbReference type="PROSITE" id="PS00697">
    <property type="entry name" value="DNA_LIGASE_A1"/>
    <property type="match status" value="1"/>
</dbReference>
<evidence type="ECO:0000313" key="6">
    <source>
        <dbReference type="EMBL" id="SHF59687.1"/>
    </source>
</evidence>
<evidence type="ECO:0000256" key="2">
    <source>
        <dbReference type="ARBA" id="ARBA00012727"/>
    </source>
</evidence>
<evidence type="ECO:0000256" key="1">
    <source>
        <dbReference type="ARBA" id="ARBA00007572"/>
    </source>
</evidence>
<dbReference type="Pfam" id="PF01068">
    <property type="entry name" value="DNA_ligase_A_M"/>
    <property type="match status" value="1"/>
</dbReference>
<reference evidence="6 7" key="1">
    <citation type="submission" date="2016-11" db="EMBL/GenBank/DDBJ databases">
        <authorList>
            <person name="Jaros S."/>
            <person name="Januszkiewicz K."/>
            <person name="Wedrychowicz H."/>
        </authorList>
    </citation>
    <scope>NUCLEOTIDE SEQUENCE [LARGE SCALE GENOMIC DNA]</scope>
    <source>
        <strain evidence="6 7">DSM 17459</strain>
    </source>
</reference>
<accession>A0A1M5CYH2</accession>
<dbReference type="Gene3D" id="3.30.470.30">
    <property type="entry name" value="DNA ligase/mRNA capping enzyme"/>
    <property type="match status" value="1"/>
</dbReference>
<dbReference type="GO" id="GO:0006310">
    <property type="term" value="P:DNA recombination"/>
    <property type="evidence" value="ECO:0007669"/>
    <property type="project" value="InterPro"/>
</dbReference>
<sequence length="313" mass="36132">MITEDLFLSKGIHPMLIGEERKPFDSKEYIYELKLDGIRCIAYLDENGTDLRNKRNKQLLPCVPELAEMHKQVSKRCILDGELFVLKSGVTDFYEIQRRVMLTSPFKIRLAAKQYPACFVAYDIIQKDFRDVTKLPLMERKEILKGIVTENNYFGLSRYVEHNGVKFFELAQERGLEGIVAKKKDSLYWFGKRTKEWIKSKVYTSGDYVICGYIQKYNDMTSLVLGQYDGDILKYRGHVTLGVSMRKLNEHPYLIVDDSPFGYTPEGNGAATWLDPRLVCIVESMPTENGSFRQPVFKGIRDDKAPKDCQINS</sequence>
<dbReference type="GO" id="GO:0006281">
    <property type="term" value="P:DNA repair"/>
    <property type="evidence" value="ECO:0007669"/>
    <property type="project" value="InterPro"/>
</dbReference>
<dbReference type="Gene3D" id="2.40.50.140">
    <property type="entry name" value="Nucleic acid-binding proteins"/>
    <property type="match status" value="1"/>
</dbReference>
<dbReference type="PANTHER" id="PTHR45674">
    <property type="entry name" value="DNA LIGASE 1/3 FAMILY MEMBER"/>
    <property type="match status" value="1"/>
</dbReference>
<dbReference type="Proteomes" id="UP000184245">
    <property type="component" value="Unassembled WGS sequence"/>
</dbReference>
<evidence type="ECO:0000256" key="4">
    <source>
        <dbReference type="ARBA" id="ARBA00034003"/>
    </source>
</evidence>
<feature type="domain" description="ATP-dependent DNA ligase family profile" evidence="5">
    <location>
        <begin position="110"/>
        <end position="237"/>
    </location>
</feature>
<dbReference type="PROSITE" id="PS50160">
    <property type="entry name" value="DNA_LIGASE_A3"/>
    <property type="match status" value="1"/>
</dbReference>
<dbReference type="InterPro" id="IPR012309">
    <property type="entry name" value="DNA_ligase_ATP-dep_C"/>
</dbReference>
<dbReference type="SUPFAM" id="SSF56091">
    <property type="entry name" value="DNA ligase/mRNA capping enzyme, catalytic domain"/>
    <property type="match status" value="1"/>
</dbReference>
<gene>
    <name evidence="6" type="ORF">SAMN02745158_04344</name>
</gene>
<keyword evidence="7" id="KW-1185">Reference proteome</keyword>
<dbReference type="CDD" id="cd07971">
    <property type="entry name" value="OBF_DNA_ligase_LigD"/>
    <property type="match status" value="1"/>
</dbReference>
<dbReference type="AlphaFoldDB" id="A0A1M5CYH2"/>
<evidence type="ECO:0000256" key="3">
    <source>
        <dbReference type="ARBA" id="ARBA00022598"/>
    </source>
</evidence>
<protein>
    <recommendedName>
        <fullName evidence="2">DNA ligase (ATP)</fullName>
        <ecNumber evidence="2">6.5.1.1</ecNumber>
    </recommendedName>
</protein>
<dbReference type="EMBL" id="FQVI01000049">
    <property type="protein sequence ID" value="SHF59687.1"/>
    <property type="molecule type" value="Genomic_DNA"/>
</dbReference>
<dbReference type="STRING" id="1122155.SAMN02745158_04344"/>